<organism evidence="2 3">
    <name type="scientific">Candidatus Scatousia excrementipullorum</name>
    <dbReference type="NCBI Taxonomy" id="2840936"/>
    <lineage>
        <taxon>Bacteria</taxon>
        <taxon>Candidatus Scatousia</taxon>
    </lineage>
</organism>
<reference evidence="2" key="2">
    <citation type="journal article" date="2021" name="PeerJ">
        <title>Extensive microbial diversity within the chicken gut microbiome revealed by metagenomics and culture.</title>
        <authorList>
            <person name="Gilroy R."/>
            <person name="Ravi A."/>
            <person name="Getino M."/>
            <person name="Pursley I."/>
            <person name="Horton D.L."/>
            <person name="Alikhan N.F."/>
            <person name="Baker D."/>
            <person name="Gharbi K."/>
            <person name="Hall N."/>
            <person name="Watson M."/>
            <person name="Adriaenssens E.M."/>
            <person name="Foster-Nyarko E."/>
            <person name="Jarju S."/>
            <person name="Secka A."/>
            <person name="Antonio M."/>
            <person name="Oren A."/>
            <person name="Chaudhuri R.R."/>
            <person name="La Ragione R."/>
            <person name="Hildebrand F."/>
            <person name="Pallen M.J."/>
        </authorList>
    </citation>
    <scope>NUCLEOTIDE SEQUENCE</scope>
    <source>
        <strain evidence="2">10192</strain>
    </source>
</reference>
<dbReference type="AlphaFoldDB" id="A0A9D9GXX6"/>
<proteinExistence type="predicted"/>
<evidence type="ECO:0008006" key="4">
    <source>
        <dbReference type="Google" id="ProtNLM"/>
    </source>
</evidence>
<dbReference type="Proteomes" id="UP000823632">
    <property type="component" value="Unassembled WGS sequence"/>
</dbReference>
<feature type="coiled-coil region" evidence="1">
    <location>
        <begin position="103"/>
        <end position="130"/>
    </location>
</feature>
<evidence type="ECO:0000313" key="2">
    <source>
        <dbReference type="EMBL" id="MBO8431135.1"/>
    </source>
</evidence>
<sequence>MGDETQISTTSSTTNAYDVFIPEIWSHKLNAMLQKECVMLQCVNRNYEGEIKNQGDRVKIITPAAVTVSTLDTDSLTYNELSPTSTDLIIDQKKFFAFKINDVAKVQANADIMEAHLENAKKAIEEVQDSYLLGQHAYVDSANIVGSESSAITLDKTTIYQNFVKLALCLKNSNAVNSAKRPWVVINPTIESYLLQSTEFIGAHNVADETLREGAIGRIAGMDVLVSTNLTDTSGKYYVLAGTNDAITFASQLAKIESLRDKDSFSDLVRGLYLYGAKTVQPKALAKMIVTKPTA</sequence>
<evidence type="ECO:0000256" key="1">
    <source>
        <dbReference type="SAM" id="Coils"/>
    </source>
</evidence>
<dbReference type="EMBL" id="JADIND010000155">
    <property type="protein sequence ID" value="MBO8431135.1"/>
    <property type="molecule type" value="Genomic_DNA"/>
</dbReference>
<name>A0A9D9GXX6_9BACT</name>
<protein>
    <recommendedName>
        <fullName evidence="4">Capsid protein</fullName>
    </recommendedName>
</protein>
<gene>
    <name evidence="2" type="ORF">IAC76_07075</name>
</gene>
<reference evidence="2" key="1">
    <citation type="submission" date="2020-10" db="EMBL/GenBank/DDBJ databases">
        <authorList>
            <person name="Gilroy R."/>
        </authorList>
    </citation>
    <scope>NUCLEOTIDE SEQUENCE</scope>
    <source>
        <strain evidence="2">10192</strain>
    </source>
</reference>
<evidence type="ECO:0000313" key="3">
    <source>
        <dbReference type="Proteomes" id="UP000823632"/>
    </source>
</evidence>
<keyword evidence="1" id="KW-0175">Coiled coil</keyword>
<accession>A0A9D9GXX6</accession>
<comment type="caution">
    <text evidence="2">The sequence shown here is derived from an EMBL/GenBank/DDBJ whole genome shotgun (WGS) entry which is preliminary data.</text>
</comment>